<proteinExistence type="predicted"/>
<reference evidence="1" key="1">
    <citation type="journal article" date="2014" name="Front. Microbiol.">
        <title>High frequency of phylogenetically diverse reductive dehalogenase-homologous genes in deep subseafloor sedimentary metagenomes.</title>
        <authorList>
            <person name="Kawai M."/>
            <person name="Futagami T."/>
            <person name="Toyoda A."/>
            <person name="Takaki Y."/>
            <person name="Nishi S."/>
            <person name="Hori S."/>
            <person name="Arai W."/>
            <person name="Tsubouchi T."/>
            <person name="Morono Y."/>
            <person name="Uchiyama I."/>
            <person name="Ito T."/>
            <person name="Fujiyama A."/>
            <person name="Inagaki F."/>
            <person name="Takami H."/>
        </authorList>
    </citation>
    <scope>NUCLEOTIDE SEQUENCE</scope>
    <source>
        <strain evidence="1">Expedition CK06-06</strain>
    </source>
</reference>
<evidence type="ECO:0000313" key="1">
    <source>
        <dbReference type="EMBL" id="GAH00380.1"/>
    </source>
</evidence>
<organism evidence="1">
    <name type="scientific">marine sediment metagenome</name>
    <dbReference type="NCBI Taxonomy" id="412755"/>
    <lineage>
        <taxon>unclassified sequences</taxon>
        <taxon>metagenomes</taxon>
        <taxon>ecological metagenomes</taxon>
    </lineage>
</organism>
<gene>
    <name evidence="1" type="ORF">S01H4_49555</name>
</gene>
<protein>
    <submittedName>
        <fullName evidence="1">Uncharacterized protein</fullName>
    </submittedName>
</protein>
<sequence>TYVESFADYGTESQLFLESTNKTTDPFIQVPLGNTVNITIKYLDNQTGAHISGANVQLSGKVSTQLIESGPFEQYSTVIDSTDLEIGIWSLTVTAHKSNHKTQVIPFFVDVVERPTDLQLYVNDTLKTADNTVNIKYDEAMNITVFYRDDLTSQHLDGANVTITNFGDLTENNEQYTIIINSNILNLGFNVLTINAQSENYTSQMIQLYVEVFERATEFALYVNDDQKVNNDIIQIEVNQILNLTVFYRDNITKAHLNGAVVTLPTVGNFSENG</sequence>
<dbReference type="AlphaFoldDB" id="X1CWC1"/>
<comment type="caution">
    <text evidence="1">The sequence shown here is derived from an EMBL/GenBank/DDBJ whole genome shotgun (WGS) entry which is preliminary data.</text>
</comment>
<dbReference type="EMBL" id="BART01028039">
    <property type="protein sequence ID" value="GAH00380.1"/>
    <property type="molecule type" value="Genomic_DNA"/>
</dbReference>
<accession>X1CWC1</accession>
<feature type="non-terminal residue" evidence="1">
    <location>
        <position position="274"/>
    </location>
</feature>
<feature type="non-terminal residue" evidence="1">
    <location>
        <position position="1"/>
    </location>
</feature>
<name>X1CWC1_9ZZZZ</name>